<reference evidence="3" key="1">
    <citation type="submission" date="2023-07" db="EMBL/GenBank/DDBJ databases">
        <title>draft genome sequence of fig (Ficus carica).</title>
        <authorList>
            <person name="Takahashi T."/>
            <person name="Nishimura K."/>
        </authorList>
    </citation>
    <scope>NUCLEOTIDE SEQUENCE</scope>
</reference>
<dbReference type="PANTHER" id="PTHR47926">
    <property type="entry name" value="PENTATRICOPEPTIDE REPEAT-CONTAINING PROTEIN"/>
    <property type="match status" value="1"/>
</dbReference>
<dbReference type="Gene3D" id="1.25.40.10">
    <property type="entry name" value="Tetratricopeptide repeat domain"/>
    <property type="match status" value="1"/>
</dbReference>
<dbReference type="InterPro" id="IPR011990">
    <property type="entry name" value="TPR-like_helical_dom_sf"/>
</dbReference>
<evidence type="ECO:0000256" key="1">
    <source>
        <dbReference type="ARBA" id="ARBA00022737"/>
    </source>
</evidence>
<evidence type="ECO:0000313" key="3">
    <source>
        <dbReference type="EMBL" id="GMN31970.1"/>
    </source>
</evidence>
<evidence type="ECO:0000256" key="2">
    <source>
        <dbReference type="PROSITE-ProRule" id="PRU00708"/>
    </source>
</evidence>
<organism evidence="3 4">
    <name type="scientific">Ficus carica</name>
    <name type="common">Common fig</name>
    <dbReference type="NCBI Taxonomy" id="3494"/>
    <lineage>
        <taxon>Eukaryota</taxon>
        <taxon>Viridiplantae</taxon>
        <taxon>Streptophyta</taxon>
        <taxon>Embryophyta</taxon>
        <taxon>Tracheophyta</taxon>
        <taxon>Spermatophyta</taxon>
        <taxon>Magnoliopsida</taxon>
        <taxon>eudicotyledons</taxon>
        <taxon>Gunneridae</taxon>
        <taxon>Pentapetalae</taxon>
        <taxon>rosids</taxon>
        <taxon>fabids</taxon>
        <taxon>Rosales</taxon>
        <taxon>Moraceae</taxon>
        <taxon>Ficeae</taxon>
        <taxon>Ficus</taxon>
    </lineage>
</organism>
<sequence length="363" mass="40094">MNETSLEPSRLLADTPEPDTVSFNSLLSGLAQSCQTGLAVKHFNSLKNVGLRPLAFPLSSLVKVCDGIEENVKRRAVGREVFCGVFRCGQCGLNGDEGEQIHGYGVKIGLLVRFSVHLTNAIMTMYSGCVSKVDVVKVLSAIASCGLLIPGEQVQAVCLKADLEQGILIRNLVLKTGFGQDSYVQSAVTVIAEAMAMQRTTTGNLASWNTIGGSIQYLFARDSSHPESEEMHMELTRLSEHMSMTPEWEEDGVGWNLMPLEWWLNGLLYKARSFSVRRGSGQHGNYGMDSGGRNSRLYLTPLWERPFATETLGHCSIRNITQRVIHHAISRQGHTLFLHFLLQLFSLVLNADMVMLSVTLEYI</sequence>
<evidence type="ECO:0000313" key="4">
    <source>
        <dbReference type="Proteomes" id="UP001187192"/>
    </source>
</evidence>
<dbReference type="InterPro" id="IPR046960">
    <property type="entry name" value="PPR_At4g14850-like_plant"/>
</dbReference>
<keyword evidence="1" id="KW-0677">Repeat</keyword>
<name>A0AA87ZG04_FICCA</name>
<feature type="repeat" description="PPR" evidence="2">
    <location>
        <begin position="19"/>
        <end position="53"/>
    </location>
</feature>
<dbReference type="AlphaFoldDB" id="A0AA87ZG04"/>
<dbReference type="GO" id="GO:0009451">
    <property type="term" value="P:RNA modification"/>
    <property type="evidence" value="ECO:0007669"/>
    <property type="project" value="InterPro"/>
</dbReference>
<comment type="caution">
    <text evidence="3">The sequence shown here is derived from an EMBL/GenBank/DDBJ whole genome shotgun (WGS) entry which is preliminary data.</text>
</comment>
<dbReference type="EMBL" id="BTGU01000003">
    <property type="protein sequence ID" value="GMN31970.1"/>
    <property type="molecule type" value="Genomic_DNA"/>
</dbReference>
<gene>
    <name evidence="3" type="ORF">TIFTF001_003477</name>
</gene>
<accession>A0AA87ZG04</accession>
<keyword evidence="4" id="KW-1185">Reference proteome</keyword>
<dbReference type="InterPro" id="IPR002885">
    <property type="entry name" value="PPR_rpt"/>
</dbReference>
<dbReference type="PROSITE" id="PS51375">
    <property type="entry name" value="PPR"/>
    <property type="match status" value="1"/>
</dbReference>
<proteinExistence type="predicted"/>
<protein>
    <submittedName>
        <fullName evidence="3">Uncharacterized protein</fullName>
    </submittedName>
</protein>
<dbReference type="Proteomes" id="UP001187192">
    <property type="component" value="Unassembled WGS sequence"/>
</dbReference>
<dbReference type="GO" id="GO:0003723">
    <property type="term" value="F:RNA binding"/>
    <property type="evidence" value="ECO:0007669"/>
    <property type="project" value="InterPro"/>
</dbReference>